<name>A0A101M4T3_PICGL</name>
<accession>A0A101M4T3</accession>
<proteinExistence type="predicted"/>
<dbReference type="AlphaFoldDB" id="A0A101M4T3"/>
<gene>
    <name evidence="1" type="ORF">ABT39_MTgene735</name>
</gene>
<geneLocation type="mitochondrion" evidence="1"/>
<reference evidence="1" key="1">
    <citation type="journal article" date="2015" name="Genome Biol. Evol.">
        <title>Organellar Genomes of White Spruce (Picea glauca): Assembly and Annotation.</title>
        <authorList>
            <person name="Jackman S.D."/>
            <person name="Warren R.L."/>
            <person name="Gibb E.A."/>
            <person name="Vandervalk B.P."/>
            <person name="Mohamadi H."/>
            <person name="Chu J."/>
            <person name="Raymond A."/>
            <person name="Pleasance S."/>
            <person name="Coope R."/>
            <person name="Wildung M.R."/>
            <person name="Ritland C.E."/>
            <person name="Bousquet J."/>
            <person name="Jones S.J."/>
            <person name="Bohlmann J."/>
            <person name="Birol I."/>
        </authorList>
    </citation>
    <scope>NUCLEOTIDE SEQUENCE [LARGE SCALE GENOMIC DNA]</scope>
    <source>
        <tissue evidence="1">Flushing bud</tissue>
    </source>
</reference>
<sequence length="86" mass="9094">MPAVDALDARSRCLLVCLGTDGGCLLICFGTDGLILLIDSMCAFMPSVNRCLLVCFGTDGACLLVIDSMFAFMPCAPCSHRKREGG</sequence>
<protein>
    <submittedName>
        <fullName evidence="1">Uncharacterized protein</fullName>
    </submittedName>
</protein>
<dbReference type="EMBL" id="LKAM01000001">
    <property type="protein sequence ID" value="KUM50889.1"/>
    <property type="molecule type" value="Genomic_DNA"/>
</dbReference>
<keyword evidence="1" id="KW-0496">Mitochondrion</keyword>
<evidence type="ECO:0000313" key="1">
    <source>
        <dbReference type="EMBL" id="KUM50889.1"/>
    </source>
</evidence>
<comment type="caution">
    <text evidence="1">The sequence shown here is derived from an EMBL/GenBank/DDBJ whole genome shotgun (WGS) entry which is preliminary data.</text>
</comment>
<organism evidence="1">
    <name type="scientific">Picea glauca</name>
    <name type="common">White spruce</name>
    <name type="synonym">Pinus glauca</name>
    <dbReference type="NCBI Taxonomy" id="3330"/>
    <lineage>
        <taxon>Eukaryota</taxon>
        <taxon>Viridiplantae</taxon>
        <taxon>Streptophyta</taxon>
        <taxon>Embryophyta</taxon>
        <taxon>Tracheophyta</taxon>
        <taxon>Spermatophyta</taxon>
        <taxon>Pinopsida</taxon>
        <taxon>Pinidae</taxon>
        <taxon>Conifers I</taxon>
        <taxon>Pinales</taxon>
        <taxon>Pinaceae</taxon>
        <taxon>Picea</taxon>
    </lineage>
</organism>